<dbReference type="PhylomeDB" id="Q1AYU5"/>
<evidence type="ECO:0000256" key="5">
    <source>
        <dbReference type="ARBA" id="ARBA00024029"/>
    </source>
</evidence>
<dbReference type="GO" id="GO:0006601">
    <property type="term" value="P:creatine biosynthetic process"/>
    <property type="evidence" value="ECO:0007669"/>
    <property type="project" value="InterPro"/>
</dbReference>
<accession>Q1AYU5</accession>
<gene>
    <name evidence="6" type="ordered locus">Rxyl_0459</name>
</gene>
<dbReference type="NCBIfam" id="TIGR04448">
    <property type="entry name" value="creatininase"/>
    <property type="match status" value="1"/>
</dbReference>
<dbReference type="InterPro" id="IPR024087">
    <property type="entry name" value="Creatininase-like_sf"/>
</dbReference>
<dbReference type="Gene3D" id="3.40.50.10310">
    <property type="entry name" value="Creatininase"/>
    <property type="match status" value="1"/>
</dbReference>
<keyword evidence="2" id="KW-0479">Metal-binding</keyword>
<evidence type="ECO:0000256" key="4">
    <source>
        <dbReference type="ARBA" id="ARBA00022833"/>
    </source>
</evidence>
<evidence type="ECO:0000256" key="1">
    <source>
        <dbReference type="ARBA" id="ARBA00001947"/>
    </source>
</evidence>
<dbReference type="Pfam" id="PF02633">
    <property type="entry name" value="Creatininase"/>
    <property type="match status" value="1"/>
</dbReference>
<dbReference type="HOGENOM" id="CLU_055029_2_1_11"/>
<dbReference type="SUPFAM" id="SSF102215">
    <property type="entry name" value="Creatininase"/>
    <property type="match status" value="1"/>
</dbReference>
<dbReference type="eggNOG" id="COG1402">
    <property type="taxonomic scope" value="Bacteria"/>
</dbReference>
<evidence type="ECO:0000313" key="7">
    <source>
        <dbReference type="Proteomes" id="UP000006637"/>
    </source>
</evidence>
<organism evidence="6 7">
    <name type="scientific">Rubrobacter xylanophilus (strain DSM 9941 / JCM 11954 / NBRC 16129 / PRD-1)</name>
    <dbReference type="NCBI Taxonomy" id="266117"/>
    <lineage>
        <taxon>Bacteria</taxon>
        <taxon>Bacillati</taxon>
        <taxon>Actinomycetota</taxon>
        <taxon>Rubrobacteria</taxon>
        <taxon>Rubrobacterales</taxon>
        <taxon>Rubrobacteraceae</taxon>
        <taxon>Rubrobacter</taxon>
    </lineage>
</organism>
<keyword evidence="4" id="KW-0862">Zinc</keyword>
<reference evidence="6 7" key="1">
    <citation type="submission" date="2006-06" db="EMBL/GenBank/DDBJ databases">
        <title>Complete sequence of Rubrobacter xylanophilus DSM 9941.</title>
        <authorList>
            <consortium name="US DOE Joint Genome Institute"/>
            <person name="Copeland A."/>
            <person name="Lucas S."/>
            <person name="Lapidus A."/>
            <person name="Barry K."/>
            <person name="Detter J.C."/>
            <person name="Glavina del Rio T."/>
            <person name="Hammon N."/>
            <person name="Israni S."/>
            <person name="Dalin E."/>
            <person name="Tice H."/>
            <person name="Pitluck S."/>
            <person name="Munk A.C."/>
            <person name="Brettin T."/>
            <person name="Bruce D."/>
            <person name="Han C."/>
            <person name="Tapia R."/>
            <person name="Gilna P."/>
            <person name="Schmutz J."/>
            <person name="Larimer F."/>
            <person name="Land M."/>
            <person name="Hauser L."/>
            <person name="Kyrpides N."/>
            <person name="Lykidis A."/>
            <person name="da Costa M.S."/>
            <person name="Rainey F.A."/>
            <person name="Empadinhas N."/>
            <person name="Jolivet E."/>
            <person name="Battista J.R."/>
            <person name="Richardson P."/>
        </authorList>
    </citation>
    <scope>NUCLEOTIDE SEQUENCE [LARGE SCALE GENOMIC DNA]</scope>
    <source>
        <strain evidence="7">DSM 9941 / JCM 11954 / NBRC 16129 / PRD-1</strain>
    </source>
</reference>
<evidence type="ECO:0000256" key="2">
    <source>
        <dbReference type="ARBA" id="ARBA00022723"/>
    </source>
</evidence>
<dbReference type="InterPro" id="IPR003785">
    <property type="entry name" value="Creatininase/forma_Hydrolase"/>
</dbReference>
<dbReference type="RefSeq" id="WP_011563451.1">
    <property type="nucleotide sequence ID" value="NC_008148.1"/>
</dbReference>
<dbReference type="InterPro" id="IPR031034">
    <property type="entry name" value="Creatininase"/>
</dbReference>
<dbReference type="EMBL" id="CP000386">
    <property type="protein sequence ID" value="ABG03433.1"/>
    <property type="molecule type" value="Genomic_DNA"/>
</dbReference>
<dbReference type="GO" id="GO:0046872">
    <property type="term" value="F:metal ion binding"/>
    <property type="evidence" value="ECO:0007669"/>
    <property type="project" value="UniProtKB-KW"/>
</dbReference>
<dbReference type="GO" id="GO:0016811">
    <property type="term" value="F:hydrolase activity, acting on carbon-nitrogen (but not peptide) bonds, in linear amides"/>
    <property type="evidence" value="ECO:0007669"/>
    <property type="project" value="TreeGrafter"/>
</dbReference>
<dbReference type="Proteomes" id="UP000006637">
    <property type="component" value="Chromosome"/>
</dbReference>
<dbReference type="GO" id="GO:0047789">
    <property type="term" value="F:creatininase activity"/>
    <property type="evidence" value="ECO:0007669"/>
    <property type="project" value="InterPro"/>
</dbReference>
<keyword evidence="7" id="KW-1185">Reference proteome</keyword>
<dbReference type="GO" id="GO:0006602">
    <property type="term" value="P:creatinine catabolic process"/>
    <property type="evidence" value="ECO:0007669"/>
    <property type="project" value="InterPro"/>
</dbReference>
<dbReference type="GO" id="GO:0009231">
    <property type="term" value="P:riboflavin biosynthetic process"/>
    <property type="evidence" value="ECO:0007669"/>
    <property type="project" value="TreeGrafter"/>
</dbReference>
<dbReference type="KEGG" id="rxy:Rxyl_0459"/>
<protein>
    <submittedName>
        <fullName evidence="6">Creatininase</fullName>
    </submittedName>
</protein>
<dbReference type="OrthoDB" id="9801445at2"/>
<evidence type="ECO:0000313" key="6">
    <source>
        <dbReference type="EMBL" id="ABG03433.1"/>
    </source>
</evidence>
<comment type="similarity">
    <text evidence="5">Belongs to the creatininase superfamily.</text>
</comment>
<dbReference type="AlphaFoldDB" id="Q1AYU5"/>
<sequence length="268" mass="29965">MAQRRTRILSEMTWPEVREAIERGAGVFLPVGSTEQHGYHLPLATDVILPTELALAVADELDFLVAPPVAYGYRSRPLSGGGQGFVGTISLQARTLMSLVEDVLSELIRQGFERIAVVNWHFENQNFVYEAACLALERHRGSSARILVAEHPFAELSEATMKTLFPEGFPGWDYEHASIMETSLMLHLRPELVLFDRAVDDASKRHPWYDVLPVPEDFVPASGTLWKATQASEEKGRITWEEIVAQFREAVVTELAGTGSPEAVRHER</sequence>
<comment type="cofactor">
    <cofactor evidence="1">
        <name>Zn(2+)</name>
        <dbReference type="ChEBI" id="CHEBI:29105"/>
    </cofactor>
</comment>
<evidence type="ECO:0000256" key="3">
    <source>
        <dbReference type="ARBA" id="ARBA00022801"/>
    </source>
</evidence>
<dbReference type="STRING" id="266117.Rxyl_0459"/>
<proteinExistence type="inferred from homology"/>
<dbReference type="PANTHER" id="PTHR35005">
    <property type="entry name" value="3-DEHYDRO-SCYLLO-INOSOSE HYDROLASE"/>
    <property type="match status" value="1"/>
</dbReference>
<dbReference type="PANTHER" id="PTHR35005:SF1">
    <property type="entry name" value="2-AMINO-5-FORMYLAMINO-6-RIBOSYLAMINOPYRIMIDIN-4(3H)-ONE 5'-MONOPHOSPHATE DEFORMYLASE"/>
    <property type="match status" value="1"/>
</dbReference>
<name>Q1AYU5_RUBXD</name>
<keyword evidence="3" id="KW-0378">Hydrolase</keyword>